<evidence type="ECO:0000259" key="4">
    <source>
        <dbReference type="Pfam" id="PF13100"/>
    </source>
</evidence>
<dbReference type="Proteomes" id="UP001254848">
    <property type="component" value="Unassembled WGS sequence"/>
</dbReference>
<proteinExistence type="predicted"/>
<evidence type="ECO:0000256" key="2">
    <source>
        <dbReference type="SAM" id="SignalP"/>
    </source>
</evidence>
<evidence type="ECO:0000313" key="6">
    <source>
        <dbReference type="Proteomes" id="UP001254848"/>
    </source>
</evidence>
<organism evidence="5 6">
    <name type="scientific">Anaeroselena agilis</name>
    <dbReference type="NCBI Taxonomy" id="3063788"/>
    <lineage>
        <taxon>Bacteria</taxon>
        <taxon>Bacillati</taxon>
        <taxon>Bacillota</taxon>
        <taxon>Negativicutes</taxon>
        <taxon>Acetonemataceae</taxon>
        <taxon>Anaeroselena</taxon>
    </lineage>
</organism>
<evidence type="ECO:0000259" key="3">
    <source>
        <dbReference type="Pfam" id="PF03968"/>
    </source>
</evidence>
<gene>
    <name evidence="5" type="ORF">Q4T40_21465</name>
</gene>
<feature type="domain" description="Organic solvent tolerance-like N-terminal" evidence="3">
    <location>
        <begin position="148"/>
        <end position="223"/>
    </location>
</feature>
<dbReference type="Pfam" id="PF13100">
    <property type="entry name" value="OstA_2"/>
    <property type="match status" value="1"/>
</dbReference>
<feature type="signal peptide" evidence="2">
    <location>
        <begin position="1"/>
        <end position="23"/>
    </location>
</feature>
<dbReference type="RefSeq" id="WP_413782251.1">
    <property type="nucleotide sequence ID" value="NZ_JAUOZS010000001.1"/>
</dbReference>
<keyword evidence="6" id="KW-1185">Reference proteome</keyword>
<dbReference type="Pfam" id="PF03968">
    <property type="entry name" value="LptD_N"/>
    <property type="match status" value="1"/>
</dbReference>
<accession>A0ABU3P433</accession>
<evidence type="ECO:0000313" key="5">
    <source>
        <dbReference type="EMBL" id="MDT8903807.1"/>
    </source>
</evidence>
<dbReference type="Gene3D" id="2.60.450.10">
    <property type="entry name" value="Lipopolysaccharide (LPS) transport protein A like domain"/>
    <property type="match status" value="2"/>
</dbReference>
<dbReference type="InterPro" id="IPR052037">
    <property type="entry name" value="LPS_export_LptA"/>
</dbReference>
<feature type="chain" id="PRO_5045921925" evidence="2">
    <location>
        <begin position="24"/>
        <end position="239"/>
    </location>
</feature>
<keyword evidence="1 2" id="KW-0732">Signal</keyword>
<comment type="caution">
    <text evidence="5">The sequence shown here is derived from an EMBL/GenBank/DDBJ whole genome shotgun (WGS) entry which is preliminary data.</text>
</comment>
<dbReference type="PANTHER" id="PTHR36504:SF1">
    <property type="entry name" value="LIPOPOLYSACCHARIDE EXPORT SYSTEM PROTEIN LPTA"/>
    <property type="match status" value="1"/>
</dbReference>
<dbReference type="PANTHER" id="PTHR36504">
    <property type="entry name" value="LIPOPOLYSACCHARIDE EXPORT SYSTEM PROTEIN LPTA"/>
    <property type="match status" value="1"/>
</dbReference>
<dbReference type="EMBL" id="JAUOZS010000001">
    <property type="protein sequence ID" value="MDT8903807.1"/>
    <property type="molecule type" value="Genomic_DNA"/>
</dbReference>
<evidence type="ECO:0000256" key="1">
    <source>
        <dbReference type="ARBA" id="ARBA00022729"/>
    </source>
</evidence>
<protein>
    <submittedName>
        <fullName evidence="5">LptA/OstA family protein</fullName>
    </submittedName>
</protein>
<name>A0ABU3P433_9FIRM</name>
<reference evidence="5 6" key="1">
    <citation type="submission" date="2023-07" db="EMBL/GenBank/DDBJ databases">
        <title>The novel representative of Negativicutes class, Anaeroselena agilis gen. nov. sp. nov.</title>
        <authorList>
            <person name="Prokofeva M.I."/>
            <person name="Elcheninov A.G."/>
            <person name="Klyukina A."/>
            <person name="Kublanov I.V."/>
            <person name="Frolov E.N."/>
            <person name="Podosokorskaya O.A."/>
        </authorList>
    </citation>
    <scope>NUCLEOTIDE SEQUENCE [LARGE SCALE GENOMIC DNA]</scope>
    <source>
        <strain evidence="5 6">4137-cl</strain>
    </source>
</reference>
<dbReference type="InterPro" id="IPR005653">
    <property type="entry name" value="OstA-like_N"/>
</dbReference>
<sequence length="239" mass="25661">MSRKLATALLAALLLVMIAAATAVSAPADKPVELTADTIEYDAKTGVMTAQGAVKLVRDKAVLTGANARYNTKSKEAYVSGSVKVVREDTTLTANEVRSYNDNYLVATGSALLTKGENSLAGPKIEHWVDRQYSLVPNNARLTMPDGWMTANRVEAFHTEDRAVADGDVHIVSDKRSLDATSDKAVYYGSKTEQGKVVMSGNARAVQEGNVLTGKTLTIYLDDKAMDAQGRPKLVVKPQ</sequence>
<feature type="domain" description="Organic solvent tolerance-like N-terminal" evidence="4">
    <location>
        <begin position="29"/>
        <end position="94"/>
    </location>
</feature>